<reference evidence="1" key="1">
    <citation type="journal article" date="2014" name="Front. Microbiol.">
        <title>High frequency of phylogenetically diverse reductive dehalogenase-homologous genes in deep subseafloor sedimentary metagenomes.</title>
        <authorList>
            <person name="Kawai M."/>
            <person name="Futagami T."/>
            <person name="Toyoda A."/>
            <person name="Takaki Y."/>
            <person name="Nishi S."/>
            <person name="Hori S."/>
            <person name="Arai W."/>
            <person name="Tsubouchi T."/>
            <person name="Morono Y."/>
            <person name="Uchiyama I."/>
            <person name="Ito T."/>
            <person name="Fujiyama A."/>
            <person name="Inagaki F."/>
            <person name="Takami H."/>
        </authorList>
    </citation>
    <scope>NUCLEOTIDE SEQUENCE</scope>
    <source>
        <strain evidence="1">Expedition CK06-06</strain>
    </source>
</reference>
<organism evidence="1">
    <name type="scientific">marine sediment metagenome</name>
    <dbReference type="NCBI Taxonomy" id="412755"/>
    <lineage>
        <taxon>unclassified sequences</taxon>
        <taxon>metagenomes</taxon>
        <taxon>ecological metagenomes</taxon>
    </lineage>
</organism>
<proteinExistence type="predicted"/>
<dbReference type="EMBL" id="BARV01034738">
    <property type="protein sequence ID" value="GAI50078.1"/>
    <property type="molecule type" value="Genomic_DNA"/>
</dbReference>
<protein>
    <submittedName>
        <fullName evidence="1">Uncharacterized protein</fullName>
    </submittedName>
</protein>
<sequence>NIYGTGYYAHAFVVIWDDRLTGYCTTSNLNLNCRDLT</sequence>
<feature type="non-terminal residue" evidence="1">
    <location>
        <position position="1"/>
    </location>
</feature>
<gene>
    <name evidence="1" type="ORF">S06H3_54331</name>
</gene>
<accession>X1P2J6</accession>
<dbReference type="AlphaFoldDB" id="X1P2J6"/>
<name>X1P2J6_9ZZZZ</name>
<comment type="caution">
    <text evidence="1">The sequence shown here is derived from an EMBL/GenBank/DDBJ whole genome shotgun (WGS) entry which is preliminary data.</text>
</comment>
<evidence type="ECO:0000313" key="1">
    <source>
        <dbReference type="EMBL" id="GAI50078.1"/>
    </source>
</evidence>